<keyword evidence="2" id="KW-0472">Membrane</keyword>
<feature type="transmembrane region" description="Helical" evidence="2">
    <location>
        <begin position="231"/>
        <end position="251"/>
    </location>
</feature>
<keyword evidence="1" id="KW-0175">Coiled coil</keyword>
<gene>
    <name evidence="3" type="ORF">ERX27_08550</name>
</gene>
<dbReference type="EMBL" id="SCWA01000015">
    <property type="protein sequence ID" value="TDL95325.1"/>
    <property type="molecule type" value="Genomic_DNA"/>
</dbReference>
<reference evidence="3 4" key="1">
    <citation type="submission" date="2019-01" db="EMBL/GenBank/DDBJ databases">
        <title>Draft genome sequences of the type strains of six Macrococcus species.</title>
        <authorList>
            <person name="Mazhar S."/>
            <person name="Altermann E."/>
            <person name="Hill C."/>
            <person name="Mcauliffe O."/>
        </authorList>
    </citation>
    <scope>NUCLEOTIDE SEQUENCE [LARGE SCALE GENOMIC DNA]</scope>
    <source>
        <strain evidence="3 4">CCM4811</strain>
    </source>
</reference>
<proteinExistence type="predicted"/>
<evidence type="ECO:0000256" key="2">
    <source>
        <dbReference type="SAM" id="Phobius"/>
    </source>
</evidence>
<dbReference type="Proteomes" id="UP000295310">
    <property type="component" value="Unassembled WGS sequence"/>
</dbReference>
<name>A0A4R6BBW3_9STAP</name>
<evidence type="ECO:0000313" key="4">
    <source>
        <dbReference type="Proteomes" id="UP000295310"/>
    </source>
</evidence>
<dbReference type="RefSeq" id="WP_133432423.1">
    <property type="nucleotide sequence ID" value="NZ_SCWA01000015.1"/>
</dbReference>
<accession>A0A4R6BBW3</accession>
<evidence type="ECO:0000313" key="3">
    <source>
        <dbReference type="EMBL" id="TDL95325.1"/>
    </source>
</evidence>
<feature type="coiled-coil region" evidence="1">
    <location>
        <begin position="434"/>
        <end position="495"/>
    </location>
</feature>
<sequence>MNKFKINRYGEINLFSNSIEYVSPLENFKDIHTNKEKLMEDYQAFSNDFKHNNVFCQITRFNDWGKYISFDYFLQDATMYAAIRNYDFMTQLDLFSSLTDVAEFQEQHQVRVLWDFNNFVIAHHKDDKDRVKAVLHNFGDLVVYDDTTPLNGLKRLIILGLTQLKSGDVKPLKADFIHQDDDVFQFADEVLRAKDIQSIRRSIDKRLGQVKEMGTVPVKKEKNKSPNKSPLRYILMGLAALLLIAAVFFVFQNMSQKSKESEALNQQLKQQQRVNDIFSEYISGDRQQAKKQMSTLNYDDLNSDKQRSIYIKWLVEEEQYDKALSLDKDAAYLLGQDIHKSKQSAITDLAKEKDSDVLKFFVASKEGRYDDVVKLSDKIDLKERSAANELVKAYLLTDQSQKLKEVINKSQKDSQETENLTTVQKYYQPYEKSLKDATNQYDDKRKEIKALKETLKKKASNAKAKKQLTQARKELKSIKNNLVEVKAKIADIDVEDIQ</sequence>
<evidence type="ECO:0000256" key="1">
    <source>
        <dbReference type="SAM" id="Coils"/>
    </source>
</evidence>
<organism evidence="3 4">
    <name type="scientific">Macrococcus brunensis</name>
    <dbReference type="NCBI Taxonomy" id="198483"/>
    <lineage>
        <taxon>Bacteria</taxon>
        <taxon>Bacillati</taxon>
        <taxon>Bacillota</taxon>
        <taxon>Bacilli</taxon>
        <taxon>Bacillales</taxon>
        <taxon>Staphylococcaceae</taxon>
        <taxon>Macrococcus</taxon>
    </lineage>
</organism>
<comment type="caution">
    <text evidence="3">The sequence shown here is derived from an EMBL/GenBank/DDBJ whole genome shotgun (WGS) entry which is preliminary data.</text>
</comment>
<keyword evidence="2" id="KW-1133">Transmembrane helix</keyword>
<dbReference type="OrthoDB" id="2988875at2"/>
<keyword evidence="4" id="KW-1185">Reference proteome</keyword>
<keyword evidence="2" id="KW-0812">Transmembrane</keyword>
<protein>
    <submittedName>
        <fullName evidence="3">Uncharacterized protein</fullName>
    </submittedName>
</protein>
<dbReference type="AlphaFoldDB" id="A0A4R6BBW3"/>